<dbReference type="PROSITE" id="PS50088">
    <property type="entry name" value="ANK_REPEAT"/>
    <property type="match status" value="2"/>
</dbReference>
<evidence type="ECO:0000313" key="9">
    <source>
        <dbReference type="Proteomes" id="UP000596742"/>
    </source>
</evidence>
<dbReference type="EMBL" id="UYJE01000608">
    <property type="protein sequence ID" value="VDH94587.1"/>
    <property type="molecule type" value="Genomic_DNA"/>
</dbReference>
<dbReference type="Pfam" id="PF03807">
    <property type="entry name" value="F420_oxidored"/>
    <property type="match status" value="1"/>
</dbReference>
<feature type="domain" description="Pyrroline-5-carboxylate reductase catalytic N-terminal" evidence="7">
    <location>
        <begin position="96"/>
        <end position="177"/>
    </location>
</feature>
<evidence type="ECO:0000256" key="2">
    <source>
        <dbReference type="ARBA" id="ARBA00023002"/>
    </source>
</evidence>
<evidence type="ECO:0000256" key="1">
    <source>
        <dbReference type="ARBA" id="ARBA00022737"/>
    </source>
</evidence>
<dbReference type="Gene3D" id="3.40.50.720">
    <property type="entry name" value="NAD(P)-binding Rossmann-like Domain"/>
    <property type="match status" value="1"/>
</dbReference>
<keyword evidence="3 6" id="KW-0040">ANK repeat</keyword>
<evidence type="ECO:0000256" key="5">
    <source>
        <dbReference type="ARBA" id="ARBA00072230"/>
    </source>
</evidence>
<feature type="repeat" description="ANK" evidence="6">
    <location>
        <begin position="358"/>
        <end position="390"/>
    </location>
</feature>
<evidence type="ECO:0000256" key="4">
    <source>
        <dbReference type="ARBA" id="ARBA00054560"/>
    </source>
</evidence>
<keyword evidence="9" id="KW-1185">Reference proteome</keyword>
<dbReference type="InterPro" id="IPR036770">
    <property type="entry name" value="Ankyrin_rpt-contain_sf"/>
</dbReference>
<evidence type="ECO:0000256" key="6">
    <source>
        <dbReference type="PROSITE-ProRule" id="PRU00023"/>
    </source>
</evidence>
<evidence type="ECO:0000256" key="3">
    <source>
        <dbReference type="ARBA" id="ARBA00023043"/>
    </source>
</evidence>
<dbReference type="InterPro" id="IPR002110">
    <property type="entry name" value="Ankyrin_rpt"/>
</dbReference>
<name>A0A8B6BRY1_MYTGA</name>
<dbReference type="PANTHER" id="PTHR24171:SF9">
    <property type="entry name" value="ANKYRIN REPEAT DOMAIN-CONTAINING PROTEIN 39"/>
    <property type="match status" value="1"/>
</dbReference>
<reference evidence="8" key="1">
    <citation type="submission" date="2018-11" db="EMBL/GenBank/DDBJ databases">
        <authorList>
            <person name="Alioto T."/>
            <person name="Alioto T."/>
        </authorList>
    </citation>
    <scope>NUCLEOTIDE SEQUENCE</scope>
</reference>
<dbReference type="InterPro" id="IPR028939">
    <property type="entry name" value="P5C_Rdtase_cat_N"/>
</dbReference>
<accession>A0A8B6BRY1</accession>
<dbReference type="SUPFAM" id="SSF51735">
    <property type="entry name" value="NAD(P)-binding Rossmann-fold domains"/>
    <property type="match status" value="1"/>
</dbReference>
<dbReference type="Gene3D" id="1.25.40.20">
    <property type="entry name" value="Ankyrin repeat-containing domain"/>
    <property type="match status" value="1"/>
</dbReference>
<dbReference type="GO" id="GO:0016491">
    <property type="term" value="F:oxidoreductase activity"/>
    <property type="evidence" value="ECO:0007669"/>
    <property type="project" value="UniProtKB-KW"/>
</dbReference>
<keyword evidence="2" id="KW-0560">Oxidoreductase</keyword>
<protein>
    <recommendedName>
        <fullName evidence="5">NADP-dependent oxidoreductase domain-containing protein 1</fullName>
    </recommendedName>
</protein>
<organism evidence="8 9">
    <name type="scientific">Mytilus galloprovincialis</name>
    <name type="common">Mediterranean mussel</name>
    <dbReference type="NCBI Taxonomy" id="29158"/>
    <lineage>
        <taxon>Eukaryota</taxon>
        <taxon>Metazoa</taxon>
        <taxon>Spiralia</taxon>
        <taxon>Lophotrochozoa</taxon>
        <taxon>Mollusca</taxon>
        <taxon>Bivalvia</taxon>
        <taxon>Autobranchia</taxon>
        <taxon>Pteriomorphia</taxon>
        <taxon>Mytilida</taxon>
        <taxon>Mytiloidea</taxon>
        <taxon>Mytilidae</taxon>
        <taxon>Mytilinae</taxon>
        <taxon>Mytilus</taxon>
    </lineage>
</organism>
<dbReference type="SMART" id="SM00248">
    <property type="entry name" value="ANK"/>
    <property type="match status" value="3"/>
</dbReference>
<dbReference type="SUPFAM" id="SSF48403">
    <property type="entry name" value="Ankyrin repeat"/>
    <property type="match status" value="1"/>
</dbReference>
<dbReference type="Pfam" id="PF12796">
    <property type="entry name" value="Ank_2"/>
    <property type="match status" value="1"/>
</dbReference>
<comment type="function">
    <text evidence="4">Probable oxidoreductase.</text>
</comment>
<dbReference type="Proteomes" id="UP000596742">
    <property type="component" value="Unassembled WGS sequence"/>
</dbReference>
<dbReference type="AlphaFoldDB" id="A0A8B6BRY1"/>
<dbReference type="Gene3D" id="2.60.220.30">
    <property type="match status" value="1"/>
</dbReference>
<dbReference type="OrthoDB" id="9995210at2759"/>
<proteinExistence type="predicted"/>
<dbReference type="FunFam" id="3.40.50.720:FF:000447">
    <property type="entry name" value="NADP dependent oxidoreductase domain containing 1"/>
    <property type="match status" value="1"/>
</dbReference>
<gene>
    <name evidence="8" type="ORF">MGAL_10B081987</name>
</gene>
<dbReference type="PROSITE" id="PS50297">
    <property type="entry name" value="ANK_REP_REGION"/>
    <property type="match status" value="2"/>
</dbReference>
<evidence type="ECO:0000313" key="8">
    <source>
        <dbReference type="EMBL" id="VDH94587.1"/>
    </source>
</evidence>
<dbReference type="PANTHER" id="PTHR24171">
    <property type="entry name" value="ANKYRIN REPEAT DOMAIN-CONTAINING PROTEIN 39-RELATED"/>
    <property type="match status" value="1"/>
</dbReference>
<dbReference type="InterPro" id="IPR036291">
    <property type="entry name" value="NAD(P)-bd_dom_sf"/>
</dbReference>
<comment type="caution">
    <text evidence="8">The sequence shown here is derived from an EMBL/GenBank/DDBJ whole genome shotgun (WGS) entry which is preliminary data.</text>
</comment>
<keyword evidence="1" id="KW-0677">Repeat</keyword>
<evidence type="ECO:0000259" key="7">
    <source>
        <dbReference type="Pfam" id="PF03807"/>
    </source>
</evidence>
<feature type="repeat" description="ANK" evidence="6">
    <location>
        <begin position="325"/>
        <end position="357"/>
    </location>
</feature>
<sequence length="971" mass="110571">MDLVQRLKQKVTTEPPPVDITENLETLQFESALTEEEKTILHLRFRSHALTVTACAQATYFTVVLNEARQLRRQIKSPQKKTAKILQDREPKDQVKVGILGCGRLGSQLAHCLLTYGGVRPKDLKVSTRRPETLEYLQSKGVDCFYDNIKLITTSHIVYLCVLPSQIPSIAEELKHNIPPTVIFYSLVSTYTTKKLKQLLLTSNIIHPEFTWRDDSHTNTWDCTLNVNAALENPDTVEMTCPIGYKKSESIICTNEKFAEQMLFALMNWCTQLQLTKVETLEVIHSVLFQDLMEDKFREEDFIKRTDNLVGMFPRFDLVKVFQATGKQCLHFAASEGYVEIVSKLLEHEAEVNSKDKNGDTALHLATKGQHEKVIALLMAFGAKLDEKNKNKHSALYIAVQNKYPRIVDMLLKFGKQPNLTEWEWDIRKKLSDKEEEIVNALGRQCSFVPGFESGLIKKEVFYVKPNTKCYSESMQVELVTENITSSFVFQLYKMQSEYADKINLKKDQESFSDFYECRTWNCKQSELQLIVAVGDNLGKGRKLKFISVDNSVGKVKISDKTSNDNGSKEESRVTVNIKIKDCEYTKFTIATVPKTEKMNIPKEGVILKPETSPGTEISIPQDAFEEDSKLSLNVIDTEETNIEEEKFLIATDAIAVHTSDGVQPQKDIDMKLPIHTELESNDVIVIGSNDDHPDSIDDWEIMELSDGGDVGSVSFKTNHFSMFVGVSKALAKTQEGLIEIHEALEKTIARKKRVVFLIFTKLAHENDNENISSAVKNTNPQNQGDLSVVVYCALSRKRQTVQDDWKEKGYRLVCTSADQICMINSVFQISISGNVEEVYHSKIIELEFHLKRENYRIINVCRVEKEIEPEGQMEIKQIEVTVKENMLTVPSKTCLFCTEMTQVVKKVENIMLKPLFDCKFSFIEPATTPLPSPPPEPVPEPEKVDKSRERLRKAFQGFRLVYKAVQRKDG</sequence>